<dbReference type="PANTHER" id="PTHR35563:SF2">
    <property type="entry name" value="BARREL METAL-DEPENDENT HYDROLASE, PUTATIVE (AFU_ORTHOLOGUE AFUA_1G16240)-RELATED"/>
    <property type="match status" value="1"/>
</dbReference>
<protein>
    <submittedName>
        <fullName evidence="2">2-pyrone-4,6-dicarboxylate hydrolase</fullName>
    </submittedName>
</protein>
<dbReference type="Proteomes" id="UP000279859">
    <property type="component" value="Unassembled WGS sequence"/>
</dbReference>
<evidence type="ECO:0000259" key="1">
    <source>
        <dbReference type="Pfam" id="PF04909"/>
    </source>
</evidence>
<dbReference type="InterPro" id="IPR032466">
    <property type="entry name" value="Metal_Hydrolase"/>
</dbReference>
<dbReference type="OrthoDB" id="5450317at2"/>
<dbReference type="EMBL" id="RDSR01000031">
    <property type="protein sequence ID" value="RNE56363.1"/>
    <property type="molecule type" value="Genomic_DNA"/>
</dbReference>
<dbReference type="SUPFAM" id="SSF51556">
    <property type="entry name" value="Metallo-dependent hydrolases"/>
    <property type="match status" value="1"/>
</dbReference>
<accession>A0A3M8KT15</accession>
<evidence type="ECO:0000313" key="3">
    <source>
        <dbReference type="Proteomes" id="UP000279859"/>
    </source>
</evidence>
<keyword evidence="3" id="KW-1185">Reference proteome</keyword>
<evidence type="ECO:0000313" key="2">
    <source>
        <dbReference type="EMBL" id="RNE56363.1"/>
    </source>
</evidence>
<organism evidence="2 3">
    <name type="scientific">Cryobacterium tepidiphilum</name>
    <dbReference type="NCBI Taxonomy" id="2486026"/>
    <lineage>
        <taxon>Bacteria</taxon>
        <taxon>Bacillati</taxon>
        <taxon>Actinomycetota</taxon>
        <taxon>Actinomycetes</taxon>
        <taxon>Micrococcales</taxon>
        <taxon>Microbacteriaceae</taxon>
        <taxon>Cryobacterium</taxon>
    </lineage>
</organism>
<dbReference type="RefSeq" id="WP_123046847.1">
    <property type="nucleotide sequence ID" value="NZ_RDSR01000031.1"/>
</dbReference>
<dbReference type="InterPro" id="IPR006680">
    <property type="entry name" value="Amidohydro-rel"/>
</dbReference>
<dbReference type="PANTHER" id="PTHR35563">
    <property type="entry name" value="BARREL METAL-DEPENDENT HYDROLASE, PUTATIVE (AFU_ORTHOLOGUE AFUA_1G16240)-RELATED"/>
    <property type="match status" value="1"/>
</dbReference>
<dbReference type="AlphaFoldDB" id="A0A3M8KT15"/>
<dbReference type="Gene3D" id="3.20.20.140">
    <property type="entry name" value="Metal-dependent hydrolases"/>
    <property type="match status" value="1"/>
</dbReference>
<dbReference type="InterPro" id="IPR052358">
    <property type="entry name" value="Aro_Compnd_Degr_Hydrolases"/>
</dbReference>
<sequence>MNAISAALPEGVFDAHFHIVDPRFPLVPNNGFVPDAFTAEDYVTQVAPLGVTGGAVVSGSFQAFDQGYLLAALEKLGPGYVGVTQLPADVPDETIVELDDAGVRAVRFNLYRGGSAGLSEIDQLARRVHAIAGWHSELYVDAKDLPDLADTLRGLPQVTVDHLGMSDDTTGTLLDLVENGLVVKATGFGRMDVSDPEALMAAIVKANPAGLVFGTDLPSTRARVPFQPSDLDRVADAVGADHVEAVLSTNGRALYRLP</sequence>
<keyword evidence="2" id="KW-0378">Hydrolase</keyword>
<gene>
    <name evidence="2" type="ORF">EEJ31_13695</name>
</gene>
<comment type="caution">
    <text evidence="2">The sequence shown here is derived from an EMBL/GenBank/DDBJ whole genome shotgun (WGS) entry which is preliminary data.</text>
</comment>
<reference evidence="2 3" key="1">
    <citation type="submission" date="2018-11" db="EMBL/GenBank/DDBJ databases">
        <title>Cryobacterium sp. nov., isolated from rhizosphere soil of lettuce.</title>
        <authorList>
            <person name="Wang Y."/>
        </authorList>
    </citation>
    <scope>NUCLEOTIDE SEQUENCE [LARGE SCALE GENOMIC DNA]</scope>
    <source>
        <strain evidence="2 3">NEAU-85</strain>
    </source>
</reference>
<feature type="domain" description="Amidohydrolase-related" evidence="1">
    <location>
        <begin position="14"/>
        <end position="257"/>
    </location>
</feature>
<dbReference type="GO" id="GO:0016787">
    <property type="term" value="F:hydrolase activity"/>
    <property type="evidence" value="ECO:0007669"/>
    <property type="project" value="UniProtKB-KW"/>
</dbReference>
<dbReference type="Pfam" id="PF04909">
    <property type="entry name" value="Amidohydro_2"/>
    <property type="match status" value="1"/>
</dbReference>
<name>A0A3M8KT15_9MICO</name>
<proteinExistence type="predicted"/>